<dbReference type="InterPro" id="IPR038726">
    <property type="entry name" value="PDDEXK_AddAB-type"/>
</dbReference>
<evidence type="ECO:0000259" key="1">
    <source>
        <dbReference type="Pfam" id="PF12705"/>
    </source>
</evidence>
<keyword evidence="3" id="KW-1185">Reference proteome</keyword>
<proteinExistence type="predicted"/>
<dbReference type="InterPro" id="IPR027417">
    <property type="entry name" value="P-loop_NTPase"/>
</dbReference>
<sequence>MTVSAHALPPDEACLDHAAGLLLQAGAGDLPDLSRHLVLVSSLPLAAELRAALARAAGRALLLPQFDTLRRWANGAPLPDIPSPLPESERLVLLHAALAARGWFDDSALWGIAGELAALSDELSAAAVRLPDDEAALCAQLERAYALRASAPLNFEARVVHEMWRALAASGRPDAPSVYRLRLARLAEAAARPLFLLLDGPPAERLTPAELEFVDRYAARQPVVLCAPATRDAAATPLAAVLAAAWPEAAAEAPPLRERALRLAGAQPASPLAARLQLVAVGGREQEAEAAAAQVCAWLGAGLRRIALVAEDRLSARRLRALLERRGVLAADETGWKLSTTRAAATIDALLETAAGGAYHLDLLDLCKSPHLFADVPGPARAAAVLLLERAIRAAGARGGIAAFRGALADCRDDDAQAGAARTLAAALLDRLEVALRILGGKPVPLPRWLDRLTRALQAVGADAALAADAAGGELLELLAQRQAELAGSEAAFAFAAWRDWLDREFEAGAFRDRGIASPVVMLPRHDVRLRRFEAALVLGADAEQLSAAAGGSFFNQAVRRDLGLPTREDAERALRRDLELLLATVPRVVVTWRREEAGEARLLAPEFDLLSTLHRLAWDDDLRRPPLPPAAAAPVDPATAPALPRRARPTVPAAQVPARVSVSGLASLVACPYQFFARHVLHLNELDEVAEELEKSDYGQLVHRSLERFHQAHPSLAEVDDAAALAALAAAVEDVFAAAEADNWLALGWRLRWQQRLPAYLAWQREREAAGWRWQAAEVRAAKSLPLADGTAVELYGRIDRIDGGPDGAGLLDYKAKKLVDLRKGLADDLQLPAYALLHDGAAEAAYVALDDERIDVVRCAGDLAAAAAAQGARLVAAIGSMRAGAALPAHGVDRVCAWCEARGLCRRDHVVDA</sequence>
<dbReference type="EMBL" id="CP064781">
    <property type="protein sequence ID" value="QRJ63396.1"/>
    <property type="molecule type" value="Genomic_DNA"/>
</dbReference>
<accession>A0A974PYB6</accession>
<organism evidence="2 3">
    <name type="scientific">Azospira restricta</name>
    <dbReference type="NCBI Taxonomy" id="404405"/>
    <lineage>
        <taxon>Bacteria</taxon>
        <taxon>Pseudomonadati</taxon>
        <taxon>Pseudomonadota</taxon>
        <taxon>Betaproteobacteria</taxon>
        <taxon>Rhodocyclales</taxon>
        <taxon>Rhodocyclaceae</taxon>
        <taxon>Azospira</taxon>
    </lineage>
</organism>
<dbReference type="KEGG" id="ares:IWH25_16880"/>
<gene>
    <name evidence="2" type="ORF">IWH25_16880</name>
</gene>
<name>A0A974PYB6_9RHOO</name>
<evidence type="ECO:0000313" key="2">
    <source>
        <dbReference type="EMBL" id="QRJ63396.1"/>
    </source>
</evidence>
<dbReference type="RefSeq" id="WP_203386923.1">
    <property type="nucleotide sequence ID" value="NZ_CP064781.1"/>
</dbReference>
<evidence type="ECO:0000313" key="3">
    <source>
        <dbReference type="Proteomes" id="UP000663444"/>
    </source>
</evidence>
<dbReference type="SUPFAM" id="SSF52540">
    <property type="entry name" value="P-loop containing nucleoside triphosphate hydrolases"/>
    <property type="match status" value="1"/>
</dbReference>
<dbReference type="InterPro" id="IPR011604">
    <property type="entry name" value="PDDEXK-like_dom_sf"/>
</dbReference>
<reference evidence="2" key="1">
    <citation type="submission" date="2020-11" db="EMBL/GenBank/DDBJ databases">
        <title>Azospira restricta DSM 18626 genome sequence.</title>
        <authorList>
            <person name="Moe W.M."/>
        </authorList>
    </citation>
    <scope>NUCLEOTIDE SEQUENCE</scope>
    <source>
        <strain evidence="2">DSM 18626</strain>
    </source>
</reference>
<protein>
    <submittedName>
        <fullName evidence="2">PD-(D/E)XK nuclease family protein</fullName>
    </submittedName>
</protein>
<dbReference type="Gene3D" id="3.90.320.10">
    <property type="match status" value="1"/>
</dbReference>
<dbReference type="Pfam" id="PF12705">
    <property type="entry name" value="PDDEXK_1"/>
    <property type="match status" value="1"/>
</dbReference>
<dbReference type="Proteomes" id="UP000663444">
    <property type="component" value="Chromosome"/>
</dbReference>
<dbReference type="AlphaFoldDB" id="A0A974PYB6"/>
<feature type="domain" description="PD-(D/E)XK endonuclease-like" evidence="1">
    <location>
        <begin position="660"/>
        <end position="908"/>
    </location>
</feature>